<feature type="compositionally biased region" description="Basic and acidic residues" evidence="1">
    <location>
        <begin position="309"/>
        <end position="321"/>
    </location>
</feature>
<accession>A0A7S2U695</accession>
<dbReference type="InterPro" id="IPR050404">
    <property type="entry name" value="Heme-degrading_MO"/>
</dbReference>
<dbReference type="AlphaFoldDB" id="A0A7S2U695"/>
<keyword evidence="2" id="KW-0732">Signal</keyword>
<dbReference type="SUPFAM" id="SSF54909">
    <property type="entry name" value="Dimeric alpha+beta barrel"/>
    <property type="match status" value="2"/>
</dbReference>
<dbReference type="InterPro" id="IPR011008">
    <property type="entry name" value="Dimeric_a/b-barrel"/>
</dbReference>
<feature type="chain" id="PRO_5031410626" description="ABM domain-containing protein" evidence="2">
    <location>
        <begin position="21"/>
        <end position="349"/>
    </location>
</feature>
<dbReference type="InterPro" id="IPR007138">
    <property type="entry name" value="ABM_dom"/>
</dbReference>
<dbReference type="Pfam" id="PF03992">
    <property type="entry name" value="ABM"/>
    <property type="match status" value="2"/>
</dbReference>
<feature type="domain" description="ABM" evidence="3">
    <location>
        <begin position="222"/>
        <end position="323"/>
    </location>
</feature>
<evidence type="ECO:0000259" key="3">
    <source>
        <dbReference type="PROSITE" id="PS51725"/>
    </source>
</evidence>
<evidence type="ECO:0000313" key="4">
    <source>
        <dbReference type="EMBL" id="CAD9809837.1"/>
    </source>
</evidence>
<protein>
    <recommendedName>
        <fullName evidence="3">ABM domain-containing protein</fullName>
    </recommendedName>
</protein>
<feature type="region of interest" description="Disordered" evidence="1">
    <location>
        <begin position="302"/>
        <end position="333"/>
    </location>
</feature>
<sequence>MRSCLLVTALVSSLAGTALCFSGSTLPNQRTTSLSSSSVSVSSVVKDDDVQLELTEKGLLKRDRYVATNRFAVRAGKEAKFEARWANRQSRLATLDGFRYFHLMRRVTLNDDGSGINTYQPGEAKEEKMGNYVSFTIWERKSDFSAWRTGDAFKEAHGGTSIGAFMSTMINSALVLKGPPRPAFYDGLLMQSVPPTSIPETENGWRTNLVADGVTNLPAECFVACNQFFVPTENGPAFEKRWADRESKLAECEGFVAFGMMRRDGTAKGHGTSPMGMDEPTYMSTTIWSDRAAFESWKNGNAFRQSHGTNKDDDAAKEKKPAAPAPLWSKPPSPIFYEGTLVITKEEGP</sequence>
<evidence type="ECO:0000256" key="1">
    <source>
        <dbReference type="SAM" id="MobiDB-lite"/>
    </source>
</evidence>
<feature type="signal peptide" evidence="2">
    <location>
        <begin position="1"/>
        <end position="20"/>
    </location>
</feature>
<evidence type="ECO:0000256" key="2">
    <source>
        <dbReference type="SAM" id="SignalP"/>
    </source>
</evidence>
<dbReference type="PROSITE" id="PS51725">
    <property type="entry name" value="ABM"/>
    <property type="match status" value="2"/>
</dbReference>
<dbReference type="PANTHER" id="PTHR34474">
    <property type="entry name" value="SIGNAL TRANSDUCTION PROTEIN TRAP"/>
    <property type="match status" value="1"/>
</dbReference>
<organism evidence="4">
    <name type="scientific">Attheya septentrionalis</name>
    <dbReference type="NCBI Taxonomy" id="420275"/>
    <lineage>
        <taxon>Eukaryota</taxon>
        <taxon>Sar</taxon>
        <taxon>Stramenopiles</taxon>
        <taxon>Ochrophyta</taxon>
        <taxon>Bacillariophyta</taxon>
        <taxon>Coscinodiscophyceae</taxon>
        <taxon>Chaetocerotophycidae</taxon>
        <taxon>Chaetocerotales</taxon>
        <taxon>Attheyaceae</taxon>
        <taxon>Attheya</taxon>
    </lineage>
</organism>
<feature type="domain" description="ABM" evidence="3">
    <location>
        <begin position="65"/>
        <end position="174"/>
    </location>
</feature>
<dbReference type="Gene3D" id="3.30.70.100">
    <property type="match status" value="2"/>
</dbReference>
<name>A0A7S2U695_9STRA</name>
<gene>
    <name evidence="4" type="ORF">ASEP1449_LOCUS1660</name>
</gene>
<dbReference type="EMBL" id="HBHQ01002584">
    <property type="protein sequence ID" value="CAD9809837.1"/>
    <property type="molecule type" value="Transcribed_RNA"/>
</dbReference>
<proteinExistence type="predicted"/>
<reference evidence="4" key="1">
    <citation type="submission" date="2021-01" db="EMBL/GenBank/DDBJ databases">
        <authorList>
            <person name="Corre E."/>
            <person name="Pelletier E."/>
            <person name="Niang G."/>
            <person name="Scheremetjew M."/>
            <person name="Finn R."/>
            <person name="Kale V."/>
            <person name="Holt S."/>
            <person name="Cochrane G."/>
            <person name="Meng A."/>
            <person name="Brown T."/>
            <person name="Cohen L."/>
        </authorList>
    </citation>
    <scope>NUCLEOTIDE SEQUENCE</scope>
    <source>
        <strain evidence="4">CCMP2084</strain>
    </source>
</reference>
<dbReference type="PANTHER" id="PTHR34474:SF2">
    <property type="entry name" value="SIGNAL TRANSDUCTION PROTEIN TRAP"/>
    <property type="match status" value="1"/>
</dbReference>